<accession>A0A385PZD7</accession>
<evidence type="ECO:0000256" key="3">
    <source>
        <dbReference type="ARBA" id="ARBA00023004"/>
    </source>
</evidence>
<keyword evidence="3" id="KW-0408">Iron</keyword>
<evidence type="ECO:0000256" key="2">
    <source>
        <dbReference type="ARBA" id="ARBA00022723"/>
    </source>
</evidence>
<dbReference type="SUPFAM" id="SSF53067">
    <property type="entry name" value="Actin-like ATPase domain"/>
    <property type="match status" value="1"/>
</dbReference>
<evidence type="ECO:0000313" key="6">
    <source>
        <dbReference type="Proteomes" id="UP000265562"/>
    </source>
</evidence>
<gene>
    <name evidence="5" type="ORF">D4A81_05105</name>
</gene>
<dbReference type="GO" id="GO:0046872">
    <property type="term" value="F:metal ion binding"/>
    <property type="evidence" value="ECO:0007669"/>
    <property type="project" value="UniProtKB-KW"/>
</dbReference>
<evidence type="ECO:0000256" key="4">
    <source>
        <dbReference type="ARBA" id="ARBA00023014"/>
    </source>
</evidence>
<keyword evidence="2" id="KW-0479">Metal-binding</keyword>
<dbReference type="Pfam" id="PF01869">
    <property type="entry name" value="BcrAD_BadFG"/>
    <property type="match status" value="1"/>
</dbReference>
<dbReference type="PANTHER" id="PTHR32329">
    <property type="entry name" value="BIFUNCTIONAL PROTEIN [INCLUDES 2-HYDROXYACYL-COA DEHYDRATASE (N-TER) AND ITS ACTIVATOR DOMAIN (C_TERM)-RELATED"/>
    <property type="match status" value="1"/>
</dbReference>
<dbReference type="InterPro" id="IPR002731">
    <property type="entry name" value="ATPase_BadF"/>
</dbReference>
<dbReference type="GO" id="GO:0051536">
    <property type="term" value="F:iron-sulfur cluster binding"/>
    <property type="evidence" value="ECO:0007669"/>
    <property type="project" value="UniProtKB-KW"/>
</dbReference>
<evidence type="ECO:0000256" key="1">
    <source>
        <dbReference type="ARBA" id="ARBA00001966"/>
    </source>
</evidence>
<dbReference type="CDD" id="cd24109">
    <property type="entry name" value="ASKHA_NBD_YjiL-like"/>
    <property type="match status" value="1"/>
</dbReference>
<dbReference type="NCBIfam" id="TIGR00241">
    <property type="entry name" value="CoA_E_activ"/>
    <property type="match status" value="1"/>
</dbReference>
<protein>
    <submittedName>
        <fullName evidence="5">CoA activase</fullName>
    </submittedName>
</protein>
<keyword evidence="4" id="KW-0411">Iron-sulfur</keyword>
<name>A0A385PZD7_9FIRM</name>
<dbReference type="InterPro" id="IPR051805">
    <property type="entry name" value="Dehydratase_Activator_Redct"/>
</dbReference>
<dbReference type="InterPro" id="IPR008275">
    <property type="entry name" value="CoA_E_activase_dom"/>
</dbReference>
<reference evidence="5 6" key="1">
    <citation type="submission" date="2018-09" db="EMBL/GenBank/DDBJ databases">
        <title>Genome sequencing of Lachnoanaerobaculum umeaense DSM 23576.</title>
        <authorList>
            <person name="Kook J.-K."/>
            <person name="Park S.-N."/>
            <person name="Lim Y.K."/>
        </authorList>
    </citation>
    <scope>NUCLEOTIDE SEQUENCE [LARGE SCALE GENOMIC DNA]</scope>
    <source>
        <strain evidence="6">DSM 23576 \ CCUG 58757</strain>
    </source>
</reference>
<comment type="cofactor">
    <cofactor evidence="1">
        <name>[4Fe-4S] cluster</name>
        <dbReference type="ChEBI" id="CHEBI:49883"/>
    </cofactor>
</comment>
<dbReference type="InterPro" id="IPR043129">
    <property type="entry name" value="ATPase_NBD"/>
</dbReference>
<dbReference type="AlphaFoldDB" id="A0A385PZD7"/>
<evidence type="ECO:0000313" key="5">
    <source>
        <dbReference type="EMBL" id="AYA99362.1"/>
    </source>
</evidence>
<dbReference type="PANTHER" id="PTHR32329:SF2">
    <property type="entry name" value="BIFUNCTIONAL PROTEIN [INCLUDES 2-HYDROXYACYL-COA DEHYDRATASE (N-TER) AND ITS ACTIVATOR DOMAIN (C_TERM)"/>
    <property type="match status" value="1"/>
</dbReference>
<organism evidence="5 6">
    <name type="scientific">Lachnoanaerobaculum umeaense</name>
    <dbReference type="NCBI Taxonomy" id="617123"/>
    <lineage>
        <taxon>Bacteria</taxon>
        <taxon>Bacillati</taxon>
        <taxon>Bacillota</taxon>
        <taxon>Clostridia</taxon>
        <taxon>Lachnospirales</taxon>
        <taxon>Lachnospiraceae</taxon>
        <taxon>Lachnoanaerobaculum</taxon>
    </lineage>
</organism>
<sequence>MDKQYYVGVDIGSTASKVVVLDDEKLISSFCIPTGWNSKETSKNIMQKLTEDGFSENMSCAATGYGRICVEYADKVITEITCHAKGAYALFGVDGTVIDIGGQDTKIISLEDGMVKDFLMNDKCAAGTGKFIEVMANRLGTDFEELYALAYKGDALSISSMCTVFAESEVISYIGSGEKRENIAAGVIDSVANKVVNLAKKHGLRGAIMLTGGLSYTPYFIEIMSQKICKKIHTHPLGRYAGAIGAAISLRPKNHTPIQFK</sequence>
<dbReference type="KEGG" id="lua:D4A81_05105"/>
<proteinExistence type="predicted"/>
<keyword evidence="6" id="KW-1185">Reference proteome</keyword>
<dbReference type="Gene3D" id="3.30.420.40">
    <property type="match status" value="2"/>
</dbReference>
<dbReference type="EMBL" id="CP032364">
    <property type="protein sequence ID" value="AYA99362.1"/>
    <property type="molecule type" value="Genomic_DNA"/>
</dbReference>
<dbReference type="Proteomes" id="UP000265562">
    <property type="component" value="Chromosome"/>
</dbReference>
<dbReference type="OrthoDB" id="9778513at2"/>
<dbReference type="RefSeq" id="WP_111525985.1">
    <property type="nucleotide sequence ID" value="NZ_CP032364.1"/>
</dbReference>